<accession>A0A1E5L8W9</accession>
<gene>
    <name evidence="1" type="ORF">BHU72_13555</name>
</gene>
<dbReference type="EMBL" id="MJAT01000004">
    <property type="protein sequence ID" value="OEH86439.1"/>
    <property type="molecule type" value="Genomic_DNA"/>
</dbReference>
<dbReference type="STRING" id="1390249.BHU72_13555"/>
<evidence type="ECO:0008006" key="3">
    <source>
        <dbReference type="Google" id="ProtNLM"/>
    </source>
</evidence>
<evidence type="ECO:0000313" key="1">
    <source>
        <dbReference type="EMBL" id="OEH86439.1"/>
    </source>
</evidence>
<reference evidence="1 2" key="1">
    <citation type="submission" date="2016-09" db="EMBL/GenBank/DDBJ databases">
        <title>Desulfuribacillus arsenicus sp. nov., an obligately anaerobic, dissimilatory arsenic- and antimonate-reducing bacterium isolated from anoxic sediments.</title>
        <authorList>
            <person name="Abin C.A."/>
            <person name="Hollibaugh J.T."/>
        </authorList>
    </citation>
    <scope>NUCLEOTIDE SEQUENCE [LARGE SCALE GENOMIC DNA]</scope>
    <source>
        <strain evidence="1 2">MLFW-2</strain>
    </source>
</reference>
<protein>
    <recommendedName>
        <fullName evidence="3">DUF2185 domain-containing protein</fullName>
    </recommendedName>
</protein>
<comment type="caution">
    <text evidence="1">The sequence shown here is derived from an EMBL/GenBank/DDBJ whole genome shotgun (WGS) entry which is preliminary data.</text>
</comment>
<organism evidence="1 2">
    <name type="scientific">Desulfuribacillus stibiiarsenatis</name>
    <dbReference type="NCBI Taxonomy" id="1390249"/>
    <lineage>
        <taxon>Bacteria</taxon>
        <taxon>Bacillati</taxon>
        <taxon>Bacillota</taxon>
        <taxon>Desulfuribacillia</taxon>
        <taxon>Desulfuribacillales</taxon>
        <taxon>Desulfuribacillaceae</taxon>
        <taxon>Desulfuribacillus</taxon>
    </lineage>
</organism>
<keyword evidence="2" id="KW-1185">Reference proteome</keyword>
<dbReference type="AlphaFoldDB" id="A0A1E5L8W9"/>
<dbReference type="Proteomes" id="UP000095255">
    <property type="component" value="Unassembled WGS sequence"/>
</dbReference>
<proteinExistence type="predicted"/>
<sequence>MFGKKKVFEDLPNTMVLTTKEVIANKRGILFVSHDADDGMWQFHCGTDVDMEDAMMVALEEIIDFDPAITAIADLPLGWVAWREDITSPWKREEAN</sequence>
<name>A0A1E5L8W9_9FIRM</name>
<evidence type="ECO:0000313" key="2">
    <source>
        <dbReference type="Proteomes" id="UP000095255"/>
    </source>
</evidence>
<dbReference type="RefSeq" id="WP_069701226.1">
    <property type="nucleotide sequence ID" value="NZ_MJAT01000004.1"/>
</dbReference>